<evidence type="ECO:0000313" key="3">
    <source>
        <dbReference type="EMBL" id="MBH0780514.1"/>
    </source>
</evidence>
<organism evidence="3 4">
    <name type="scientific">Nocardia bovistercoris</name>
    <dbReference type="NCBI Taxonomy" id="2785916"/>
    <lineage>
        <taxon>Bacteria</taxon>
        <taxon>Bacillati</taxon>
        <taxon>Actinomycetota</taxon>
        <taxon>Actinomycetes</taxon>
        <taxon>Mycobacteriales</taxon>
        <taxon>Nocardiaceae</taxon>
        <taxon>Nocardia</taxon>
    </lineage>
</organism>
<proteinExistence type="predicted"/>
<dbReference type="InterPro" id="IPR029058">
    <property type="entry name" value="AB_hydrolase_fold"/>
</dbReference>
<dbReference type="SUPFAM" id="SSF53474">
    <property type="entry name" value="alpha/beta-Hydrolases"/>
    <property type="match status" value="1"/>
</dbReference>
<gene>
    <name evidence="3" type="ORF">IT779_29995</name>
</gene>
<sequence length="307" mass="33501">MATVSPGRAVFDLDSVTLHALTWGERGAPLALCLHGYPDTAWTWRYLGPVLADRGYYVVAPFTRGYAPSSLPADGNLSVGSRVADAIDIAARVDAPEAVIIGHDWGAFSANAAAAMPDSPFRSMVGMAVPPLTAVTFTRENFLRQVSRAAAQSVNSWYILANQLPALPERFFTPQTALLWRRWSPGYDAAEDLAHLAESAPTAQHRSAIIGYYRQLVRPRSQSTRDRELDKLLTAPPLRPILQLYGTTDGCLRPEFFHGLERRLPAGSRVVGIENAGHFLHLEKPDAVHEAIIAHLESEAPVTEDGS</sequence>
<evidence type="ECO:0000259" key="2">
    <source>
        <dbReference type="Pfam" id="PF00561"/>
    </source>
</evidence>
<evidence type="ECO:0000313" key="4">
    <source>
        <dbReference type="Proteomes" id="UP000655751"/>
    </source>
</evidence>
<dbReference type="Gene3D" id="3.40.50.1820">
    <property type="entry name" value="alpha/beta hydrolase"/>
    <property type="match status" value="1"/>
</dbReference>
<reference evidence="3" key="1">
    <citation type="submission" date="2020-11" db="EMBL/GenBank/DDBJ databases">
        <title>Nocardia NEAU-351.nov., a novel actinomycete isolated from the cow dung.</title>
        <authorList>
            <person name="Zhang X."/>
        </authorList>
    </citation>
    <scope>NUCLEOTIDE SEQUENCE</scope>
    <source>
        <strain evidence="3">NEAU-351</strain>
    </source>
</reference>
<dbReference type="Pfam" id="PF00561">
    <property type="entry name" value="Abhydrolase_1"/>
    <property type="match status" value="1"/>
</dbReference>
<accession>A0A931N629</accession>
<dbReference type="AlphaFoldDB" id="A0A931N629"/>
<name>A0A931N629_9NOCA</name>
<keyword evidence="1 3" id="KW-0378">Hydrolase</keyword>
<keyword evidence="4" id="KW-1185">Reference proteome</keyword>
<dbReference type="GO" id="GO:0016787">
    <property type="term" value="F:hydrolase activity"/>
    <property type="evidence" value="ECO:0007669"/>
    <property type="project" value="UniProtKB-KW"/>
</dbReference>
<dbReference type="InterPro" id="IPR000073">
    <property type="entry name" value="AB_hydrolase_1"/>
</dbReference>
<feature type="domain" description="AB hydrolase-1" evidence="2">
    <location>
        <begin position="32"/>
        <end position="285"/>
    </location>
</feature>
<dbReference type="RefSeq" id="WP_196152814.1">
    <property type="nucleotide sequence ID" value="NZ_JADMLG010000015.1"/>
</dbReference>
<dbReference type="InterPro" id="IPR000639">
    <property type="entry name" value="Epox_hydrolase-like"/>
</dbReference>
<dbReference type="PRINTS" id="PR00412">
    <property type="entry name" value="EPOXHYDRLASE"/>
</dbReference>
<protein>
    <submittedName>
        <fullName evidence="3">Alpha/beta fold hydrolase</fullName>
    </submittedName>
</protein>
<dbReference type="PANTHER" id="PTHR43329">
    <property type="entry name" value="EPOXIDE HYDROLASE"/>
    <property type="match status" value="1"/>
</dbReference>
<dbReference type="EMBL" id="JADMLG010000015">
    <property type="protein sequence ID" value="MBH0780514.1"/>
    <property type="molecule type" value="Genomic_DNA"/>
</dbReference>
<comment type="caution">
    <text evidence="3">The sequence shown here is derived from an EMBL/GenBank/DDBJ whole genome shotgun (WGS) entry which is preliminary data.</text>
</comment>
<dbReference type="Proteomes" id="UP000655751">
    <property type="component" value="Unassembled WGS sequence"/>
</dbReference>
<evidence type="ECO:0000256" key="1">
    <source>
        <dbReference type="ARBA" id="ARBA00022801"/>
    </source>
</evidence>